<feature type="transmembrane region" description="Helical" evidence="8">
    <location>
        <begin position="327"/>
        <end position="346"/>
    </location>
</feature>
<evidence type="ECO:0000256" key="8">
    <source>
        <dbReference type="SAM" id="Phobius"/>
    </source>
</evidence>
<evidence type="ECO:0000256" key="5">
    <source>
        <dbReference type="ARBA" id="ARBA00022692"/>
    </source>
</evidence>
<keyword evidence="6 8" id="KW-1133">Transmembrane helix</keyword>
<keyword evidence="4" id="KW-1003">Cell membrane</keyword>
<evidence type="ECO:0000256" key="3">
    <source>
        <dbReference type="ARBA" id="ARBA00022448"/>
    </source>
</evidence>
<dbReference type="InterPro" id="IPR000060">
    <property type="entry name" value="BCCT_transptr"/>
</dbReference>
<evidence type="ECO:0000256" key="1">
    <source>
        <dbReference type="ARBA" id="ARBA00004651"/>
    </source>
</evidence>
<dbReference type="GO" id="GO:0005886">
    <property type="term" value="C:plasma membrane"/>
    <property type="evidence" value="ECO:0007669"/>
    <property type="project" value="UniProtKB-SubCell"/>
</dbReference>
<accession>A0A1G5FVJ4</accession>
<evidence type="ECO:0000256" key="4">
    <source>
        <dbReference type="ARBA" id="ARBA00022475"/>
    </source>
</evidence>
<name>A0A1G5FVJ4_9BACT</name>
<organism evidence="9 10">
    <name type="scientific">Desulfoluna spongiiphila</name>
    <dbReference type="NCBI Taxonomy" id="419481"/>
    <lineage>
        <taxon>Bacteria</taxon>
        <taxon>Pseudomonadati</taxon>
        <taxon>Thermodesulfobacteriota</taxon>
        <taxon>Desulfobacteria</taxon>
        <taxon>Desulfobacterales</taxon>
        <taxon>Desulfolunaceae</taxon>
        <taxon>Desulfoluna</taxon>
    </lineage>
</organism>
<feature type="transmembrane region" description="Helical" evidence="8">
    <location>
        <begin position="202"/>
        <end position="222"/>
    </location>
</feature>
<feature type="transmembrane region" description="Helical" evidence="8">
    <location>
        <begin position="488"/>
        <end position="510"/>
    </location>
</feature>
<dbReference type="EMBL" id="FMUX01000009">
    <property type="protein sequence ID" value="SCY43229.1"/>
    <property type="molecule type" value="Genomic_DNA"/>
</dbReference>
<gene>
    <name evidence="9" type="ORF">SAMN05216233_10921</name>
</gene>
<feature type="transmembrane region" description="Helical" evidence="8">
    <location>
        <begin position="242"/>
        <end position="262"/>
    </location>
</feature>
<keyword evidence="7 8" id="KW-0472">Membrane</keyword>
<dbReference type="GO" id="GO:0022857">
    <property type="term" value="F:transmembrane transporter activity"/>
    <property type="evidence" value="ECO:0007669"/>
    <property type="project" value="InterPro"/>
</dbReference>
<keyword evidence="5 8" id="KW-0812">Transmembrane</keyword>
<evidence type="ECO:0000313" key="9">
    <source>
        <dbReference type="EMBL" id="SCY43229.1"/>
    </source>
</evidence>
<dbReference type="PANTHER" id="PTHR30047:SF7">
    <property type="entry name" value="HIGH-AFFINITY CHOLINE TRANSPORT PROTEIN"/>
    <property type="match status" value="1"/>
</dbReference>
<feature type="transmembrane region" description="Helical" evidence="8">
    <location>
        <begin position="21"/>
        <end position="43"/>
    </location>
</feature>
<feature type="transmembrane region" description="Helical" evidence="8">
    <location>
        <begin position="413"/>
        <end position="439"/>
    </location>
</feature>
<feature type="transmembrane region" description="Helical" evidence="8">
    <location>
        <begin position="151"/>
        <end position="172"/>
    </location>
</feature>
<evidence type="ECO:0000256" key="6">
    <source>
        <dbReference type="ARBA" id="ARBA00022989"/>
    </source>
</evidence>
<dbReference type="Pfam" id="PF02028">
    <property type="entry name" value="BCCT"/>
    <property type="match status" value="1"/>
</dbReference>
<evidence type="ECO:0000256" key="7">
    <source>
        <dbReference type="ARBA" id="ARBA00023136"/>
    </source>
</evidence>
<dbReference type="PANTHER" id="PTHR30047">
    <property type="entry name" value="HIGH-AFFINITY CHOLINE TRANSPORT PROTEIN-RELATED"/>
    <property type="match status" value="1"/>
</dbReference>
<dbReference type="Proteomes" id="UP000198870">
    <property type="component" value="Unassembled WGS sequence"/>
</dbReference>
<dbReference type="RefSeq" id="WP_092211094.1">
    <property type="nucleotide sequence ID" value="NZ_FMUX01000009.1"/>
</dbReference>
<keyword evidence="10" id="KW-1185">Reference proteome</keyword>
<feature type="transmembrane region" description="Helical" evidence="8">
    <location>
        <begin position="459"/>
        <end position="476"/>
    </location>
</feature>
<comment type="similarity">
    <text evidence="2">Belongs to the BCCT transporter (TC 2.A.15) family.</text>
</comment>
<dbReference type="AlphaFoldDB" id="A0A1G5FVJ4"/>
<feature type="transmembrane region" description="Helical" evidence="8">
    <location>
        <begin position="102"/>
        <end position="123"/>
    </location>
</feature>
<feature type="transmembrane region" description="Helical" evidence="8">
    <location>
        <begin position="358"/>
        <end position="377"/>
    </location>
</feature>
<evidence type="ECO:0000256" key="2">
    <source>
        <dbReference type="ARBA" id="ARBA00005658"/>
    </source>
</evidence>
<dbReference type="NCBIfam" id="TIGR00842">
    <property type="entry name" value="bcct"/>
    <property type="match status" value="1"/>
</dbReference>
<keyword evidence="3" id="KW-0813">Transport</keyword>
<dbReference type="STRING" id="419481.SAMN05216233_10921"/>
<dbReference type="OrthoDB" id="9775735at2"/>
<feature type="transmembrane region" description="Helical" evidence="8">
    <location>
        <begin position="269"/>
        <end position="294"/>
    </location>
</feature>
<reference evidence="9 10" key="1">
    <citation type="submission" date="2016-10" db="EMBL/GenBank/DDBJ databases">
        <authorList>
            <person name="de Groot N.N."/>
        </authorList>
    </citation>
    <scope>NUCLEOTIDE SEQUENCE [LARGE SCALE GENOMIC DNA]</scope>
    <source>
        <strain evidence="9 10">AA1</strain>
    </source>
</reference>
<protein>
    <submittedName>
        <fullName evidence="9">Glycine betaine transporter</fullName>
    </submittedName>
</protein>
<proteinExistence type="inferred from homology"/>
<sequence>MFQEGSKEKHGVLKRYFGEELDTTIFYFIITLTVPFVVLGAFWPELLASLCSTAVGVVFKVFQSTYLLGVTGILVFCLALAFSPFGKVTLGKQGEKAEFSTFSWFSMLFSAGMGIGLIFWSVAEPLIHMAAPPTGEANTFEAARLGLELYFFHWGFHAWAVYAIVALTMAYFQFRKGEGALFSSCLIPVIGRKHANGTVGRLVDTFAAWATIFGVVTGLGMGGMQMASGISSLMGIPGGANLTTALILIVTFAYIVTAVTGVSKGIKFVANLCVLFMIALMFFFALFGPTGYILKTLWMGLSDYMTDLPRLSFATTLFDNDTWTRNWTVFFWAFWIAWAPFVGAFIARISRGRTIREFILGVIILPPLFSFIFSAALGGTTMHLEFVQHLNVSEPINKDFAMALFVTLKHLPFFHFMTGLSLVLIFFFLITSCNSATYVAARFVTCGRDVADPKANNRLTITFGTILGLLTVVFNYSGGLKGLQTATILGSVPFFIVMCLGIVALIKDLIQNERTQKASMGASAQPE</sequence>
<evidence type="ECO:0000313" key="10">
    <source>
        <dbReference type="Proteomes" id="UP000198870"/>
    </source>
</evidence>
<feature type="transmembrane region" description="Helical" evidence="8">
    <location>
        <begin position="63"/>
        <end position="82"/>
    </location>
</feature>
<comment type="subcellular location">
    <subcellularLocation>
        <location evidence="1">Cell membrane</location>
        <topology evidence="1">Multi-pass membrane protein</topology>
    </subcellularLocation>
</comment>